<proteinExistence type="inferred from homology"/>
<evidence type="ECO:0000256" key="3">
    <source>
        <dbReference type="ARBA" id="ARBA00022679"/>
    </source>
</evidence>
<reference evidence="6" key="1">
    <citation type="submission" date="2019-01" db="EMBL/GenBank/DDBJ databases">
        <title>Draft genomes of a novel of Sporanaerobacter strains.</title>
        <authorList>
            <person name="Ma S."/>
        </authorList>
    </citation>
    <scope>NUCLEOTIDE SEQUENCE [LARGE SCALE GENOMIC DNA]</scope>
    <source>
        <strain evidence="6">NJN-17</strain>
    </source>
</reference>
<dbReference type="GO" id="GO:0032259">
    <property type="term" value="P:methylation"/>
    <property type="evidence" value="ECO:0007669"/>
    <property type="project" value="UniProtKB-KW"/>
</dbReference>
<feature type="domain" description="RNA 2-O ribose methyltransferase substrate binding" evidence="4">
    <location>
        <begin position="5"/>
        <end position="80"/>
    </location>
</feature>
<dbReference type="PANTHER" id="PTHR46429">
    <property type="entry name" value="23S RRNA (GUANOSINE-2'-O-)-METHYLTRANSFERASE RLMB"/>
    <property type="match status" value="1"/>
</dbReference>
<evidence type="ECO:0000256" key="1">
    <source>
        <dbReference type="ARBA" id="ARBA00007228"/>
    </source>
</evidence>
<dbReference type="Pfam" id="PF08032">
    <property type="entry name" value="SpoU_sub_bind"/>
    <property type="match status" value="1"/>
</dbReference>
<gene>
    <name evidence="5" type="primary">rlmB</name>
    <name evidence="5" type="ORF">EQM13_14505</name>
</gene>
<dbReference type="NCBIfam" id="TIGR00186">
    <property type="entry name" value="rRNA_methyl_3"/>
    <property type="match status" value="1"/>
</dbReference>
<organism evidence="5 6">
    <name type="scientific">Acidilutibacter cellobiosedens</name>
    <dbReference type="NCBI Taxonomy" id="2507161"/>
    <lineage>
        <taxon>Bacteria</taxon>
        <taxon>Bacillati</taxon>
        <taxon>Bacillota</taxon>
        <taxon>Tissierellia</taxon>
        <taxon>Tissierellales</taxon>
        <taxon>Acidilutibacteraceae</taxon>
        <taxon>Acidilutibacter</taxon>
    </lineage>
</organism>
<dbReference type="Pfam" id="PF00588">
    <property type="entry name" value="SpoU_methylase"/>
    <property type="match status" value="1"/>
</dbReference>
<dbReference type="OrthoDB" id="9794400at2"/>
<dbReference type="KEGG" id="spoa:EQM13_14505"/>
<dbReference type="GO" id="GO:0003723">
    <property type="term" value="F:RNA binding"/>
    <property type="evidence" value="ECO:0007669"/>
    <property type="project" value="InterPro"/>
</dbReference>
<evidence type="ECO:0000259" key="4">
    <source>
        <dbReference type="SMART" id="SM00967"/>
    </source>
</evidence>
<dbReference type="SMART" id="SM00967">
    <property type="entry name" value="SpoU_sub_bind"/>
    <property type="match status" value="1"/>
</dbReference>
<dbReference type="PANTHER" id="PTHR46429:SF1">
    <property type="entry name" value="23S RRNA (GUANOSINE-2'-O-)-METHYLTRANSFERASE RLMB"/>
    <property type="match status" value="1"/>
</dbReference>
<comment type="similarity">
    <text evidence="1">Belongs to the class IV-like SAM-binding methyltransferase superfamily. RNA methyltransferase TrmH family.</text>
</comment>
<dbReference type="EMBL" id="CP035282">
    <property type="protein sequence ID" value="QAT62691.1"/>
    <property type="molecule type" value="Genomic_DNA"/>
</dbReference>
<dbReference type="InterPro" id="IPR029026">
    <property type="entry name" value="tRNA_m1G_MTases_N"/>
</dbReference>
<dbReference type="AlphaFoldDB" id="A0A410QFA6"/>
<name>A0A410QFA6_9FIRM</name>
<accession>A0A410QFA6</accession>
<sequence>MEGDYIVGRNPIFEALKSNREIDKIFILKGELKGSINKIIGEAKDRHIPIQYVERGKLDGISGSIPHQGVAALVSSYAYSTVDDILNASAEKSEEPFIIILDGIEDSHNLGAIIRTAEAGGAHGIIIPKHRSATLTQAVAKASAGAIEWIKVARETNISATIQYLKKKGLWIFGADMAGENYYYETDLKGPIALVIGSEGKGLSRLVKENCDFLIKIPMVGHISSLNASNAVSVLIYEVVRQRSLKNEKR</sequence>
<dbReference type="GO" id="GO:0008173">
    <property type="term" value="F:RNA methyltransferase activity"/>
    <property type="evidence" value="ECO:0007669"/>
    <property type="project" value="InterPro"/>
</dbReference>
<dbReference type="InterPro" id="IPR004441">
    <property type="entry name" value="rRNA_MeTrfase_TrmH"/>
</dbReference>
<dbReference type="RefSeq" id="WP_071140185.1">
    <property type="nucleotide sequence ID" value="NZ_CP035282.1"/>
</dbReference>
<evidence type="ECO:0000256" key="2">
    <source>
        <dbReference type="ARBA" id="ARBA00022603"/>
    </source>
</evidence>
<protein>
    <submittedName>
        <fullName evidence="5">23S rRNA (Guanosine(2251)-2'-O)-methyltransferase RlmB</fullName>
    </submittedName>
</protein>
<dbReference type="Proteomes" id="UP000287969">
    <property type="component" value="Chromosome"/>
</dbReference>
<dbReference type="SUPFAM" id="SSF75217">
    <property type="entry name" value="alpha/beta knot"/>
    <property type="match status" value="1"/>
</dbReference>
<dbReference type="Gene3D" id="3.40.1280.10">
    <property type="match status" value="1"/>
</dbReference>
<keyword evidence="2 5" id="KW-0489">Methyltransferase</keyword>
<evidence type="ECO:0000313" key="5">
    <source>
        <dbReference type="EMBL" id="QAT62691.1"/>
    </source>
</evidence>
<dbReference type="SUPFAM" id="SSF55315">
    <property type="entry name" value="L30e-like"/>
    <property type="match status" value="1"/>
</dbReference>
<dbReference type="InterPro" id="IPR029028">
    <property type="entry name" value="Alpha/beta_knot_MTases"/>
</dbReference>
<dbReference type="InterPro" id="IPR029064">
    <property type="entry name" value="Ribosomal_eL30-like_sf"/>
</dbReference>
<keyword evidence="3 5" id="KW-0808">Transferase</keyword>
<evidence type="ECO:0000313" key="6">
    <source>
        <dbReference type="Proteomes" id="UP000287969"/>
    </source>
</evidence>
<dbReference type="GO" id="GO:0005829">
    <property type="term" value="C:cytosol"/>
    <property type="evidence" value="ECO:0007669"/>
    <property type="project" value="TreeGrafter"/>
</dbReference>
<keyword evidence="6" id="KW-1185">Reference proteome</keyword>
<dbReference type="InterPro" id="IPR001537">
    <property type="entry name" value="SpoU_MeTrfase"/>
</dbReference>
<dbReference type="CDD" id="cd18103">
    <property type="entry name" value="SpoU-like_RlmB"/>
    <property type="match status" value="1"/>
</dbReference>
<dbReference type="Gene3D" id="3.30.1330.30">
    <property type="match status" value="1"/>
</dbReference>
<dbReference type="InterPro" id="IPR013123">
    <property type="entry name" value="SpoU_subst-bd"/>
</dbReference>
<dbReference type="GO" id="GO:0006396">
    <property type="term" value="P:RNA processing"/>
    <property type="evidence" value="ECO:0007669"/>
    <property type="project" value="InterPro"/>
</dbReference>
<dbReference type="FunFam" id="3.40.1280.10:FF:000008">
    <property type="entry name" value="Group 3 RNA methyltransferase TrmH"/>
    <property type="match status" value="1"/>
</dbReference>